<evidence type="ECO:0000313" key="2">
    <source>
        <dbReference type="Proteomes" id="UP001233172"/>
    </source>
</evidence>
<keyword evidence="2" id="KW-1185">Reference proteome</keyword>
<sequence length="61" mass="7027">MEKARLEQTGRSREAIQGYLVSRPGVCLGEEIKGRQKLKMADRRTFNEALFDDWAPAVFKK</sequence>
<gene>
    <name evidence="1" type="ORF">Bpfe_026234</name>
</gene>
<reference evidence="1" key="2">
    <citation type="submission" date="2023-04" db="EMBL/GenBank/DDBJ databases">
        <authorList>
            <person name="Bu L."/>
            <person name="Lu L."/>
            <person name="Laidemitt M.R."/>
            <person name="Zhang S.M."/>
            <person name="Mutuku M."/>
            <person name="Mkoji G."/>
            <person name="Steinauer M."/>
            <person name="Loker E.S."/>
        </authorList>
    </citation>
    <scope>NUCLEOTIDE SEQUENCE</scope>
    <source>
        <strain evidence="1">KasaAsao</strain>
        <tissue evidence="1">Whole Snail</tissue>
    </source>
</reference>
<name>A0AAD8AXP4_BIOPF</name>
<proteinExistence type="predicted"/>
<reference evidence="1" key="1">
    <citation type="journal article" date="2023" name="PLoS Negl. Trop. Dis.">
        <title>A genome sequence for Biomphalaria pfeifferi, the major vector snail for the human-infecting parasite Schistosoma mansoni.</title>
        <authorList>
            <person name="Bu L."/>
            <person name="Lu L."/>
            <person name="Laidemitt M.R."/>
            <person name="Zhang S.M."/>
            <person name="Mutuku M."/>
            <person name="Mkoji G."/>
            <person name="Steinauer M."/>
            <person name="Loker E.S."/>
        </authorList>
    </citation>
    <scope>NUCLEOTIDE SEQUENCE</scope>
    <source>
        <strain evidence="1">KasaAsao</strain>
    </source>
</reference>
<organism evidence="1 2">
    <name type="scientific">Biomphalaria pfeifferi</name>
    <name type="common">Bloodfluke planorb</name>
    <name type="synonym">Freshwater snail</name>
    <dbReference type="NCBI Taxonomy" id="112525"/>
    <lineage>
        <taxon>Eukaryota</taxon>
        <taxon>Metazoa</taxon>
        <taxon>Spiralia</taxon>
        <taxon>Lophotrochozoa</taxon>
        <taxon>Mollusca</taxon>
        <taxon>Gastropoda</taxon>
        <taxon>Heterobranchia</taxon>
        <taxon>Euthyneura</taxon>
        <taxon>Panpulmonata</taxon>
        <taxon>Hygrophila</taxon>
        <taxon>Lymnaeoidea</taxon>
        <taxon>Planorbidae</taxon>
        <taxon>Biomphalaria</taxon>
    </lineage>
</organism>
<dbReference type="AlphaFoldDB" id="A0AAD8AXP4"/>
<evidence type="ECO:0000313" key="1">
    <source>
        <dbReference type="EMBL" id="KAK0044323.1"/>
    </source>
</evidence>
<dbReference type="EMBL" id="JASAOG010000200">
    <property type="protein sequence ID" value="KAK0044323.1"/>
    <property type="molecule type" value="Genomic_DNA"/>
</dbReference>
<protein>
    <submittedName>
        <fullName evidence="1">Uncharacterized protein</fullName>
    </submittedName>
</protein>
<comment type="caution">
    <text evidence="1">The sequence shown here is derived from an EMBL/GenBank/DDBJ whole genome shotgun (WGS) entry which is preliminary data.</text>
</comment>
<dbReference type="Proteomes" id="UP001233172">
    <property type="component" value="Unassembled WGS sequence"/>
</dbReference>
<feature type="non-terminal residue" evidence="1">
    <location>
        <position position="61"/>
    </location>
</feature>
<accession>A0AAD8AXP4</accession>